<gene>
    <name evidence="5" type="primary">CUP8</name>
    <name evidence="4" type="ORF">CCAP1982_LOCUS3601</name>
</gene>
<dbReference type="GeneID" id="101460733"/>
<dbReference type="PRINTS" id="PR00947">
    <property type="entry name" value="CUTICLE"/>
</dbReference>
<dbReference type="PROSITE" id="PS51155">
    <property type="entry name" value="CHIT_BIND_RR_2"/>
    <property type="match status" value="1"/>
</dbReference>
<dbReference type="OrthoDB" id="7394989at2759"/>
<keyword evidence="6" id="KW-1185">Reference proteome</keyword>
<evidence type="ECO:0000313" key="4">
    <source>
        <dbReference type="EMBL" id="CAD6994866.1"/>
    </source>
</evidence>
<evidence type="ECO:0000256" key="2">
    <source>
        <dbReference type="PROSITE-ProRule" id="PRU00497"/>
    </source>
</evidence>
<evidence type="ECO:0000313" key="5">
    <source>
        <dbReference type="EMBL" id="JAB84891.1"/>
    </source>
</evidence>
<dbReference type="InterPro" id="IPR031311">
    <property type="entry name" value="CHIT_BIND_RR_consensus"/>
</dbReference>
<organism evidence="5">
    <name type="scientific">Ceratitis capitata</name>
    <name type="common">Mediterranean fruit fly</name>
    <name type="synonym">Tephritis capitata</name>
    <dbReference type="NCBI Taxonomy" id="7213"/>
    <lineage>
        <taxon>Eukaryota</taxon>
        <taxon>Metazoa</taxon>
        <taxon>Ecdysozoa</taxon>
        <taxon>Arthropoda</taxon>
        <taxon>Hexapoda</taxon>
        <taxon>Insecta</taxon>
        <taxon>Pterygota</taxon>
        <taxon>Neoptera</taxon>
        <taxon>Endopterygota</taxon>
        <taxon>Diptera</taxon>
        <taxon>Brachycera</taxon>
        <taxon>Muscomorpha</taxon>
        <taxon>Tephritoidea</taxon>
        <taxon>Tephritidae</taxon>
        <taxon>Ceratitis</taxon>
        <taxon>Ceratitis</taxon>
    </lineage>
</organism>
<dbReference type="PANTHER" id="PTHR12236:SF86">
    <property type="entry name" value="CCP84AC-RELATED"/>
    <property type="match status" value="1"/>
</dbReference>
<name>W8AVT3_CERCA</name>
<dbReference type="PROSITE" id="PS00233">
    <property type="entry name" value="CHIT_BIND_RR_1"/>
    <property type="match status" value="1"/>
</dbReference>
<evidence type="ECO:0000256" key="1">
    <source>
        <dbReference type="ARBA" id="ARBA00022460"/>
    </source>
</evidence>
<proteinExistence type="evidence at transcript level"/>
<feature type="signal peptide" evidence="3">
    <location>
        <begin position="1"/>
        <end position="17"/>
    </location>
</feature>
<evidence type="ECO:0000256" key="3">
    <source>
        <dbReference type="SAM" id="SignalP"/>
    </source>
</evidence>
<protein>
    <submittedName>
        <fullName evidence="4">(Mediterranean fruit fly) hypothetical protein</fullName>
    </submittedName>
    <submittedName>
        <fullName evidence="5">Pupal cuticle protein Edg-84A</fullName>
    </submittedName>
</protein>
<dbReference type="AlphaFoldDB" id="W8AVT3"/>
<feature type="chain" id="PRO_5036441927" evidence="3">
    <location>
        <begin position="18"/>
        <end position="240"/>
    </location>
</feature>
<dbReference type="GO" id="GO:0031012">
    <property type="term" value="C:extracellular matrix"/>
    <property type="evidence" value="ECO:0007669"/>
    <property type="project" value="TreeGrafter"/>
</dbReference>
<reference evidence="5" key="1">
    <citation type="submission" date="2013-07" db="EMBL/GenBank/DDBJ databases">
        <authorList>
            <person name="Geib S."/>
        </authorList>
    </citation>
    <scope>NUCLEOTIDE SEQUENCE</scope>
</reference>
<dbReference type="GO" id="GO:0005615">
    <property type="term" value="C:extracellular space"/>
    <property type="evidence" value="ECO:0007669"/>
    <property type="project" value="TreeGrafter"/>
</dbReference>
<keyword evidence="3" id="KW-0732">Signal</keyword>
<dbReference type="Pfam" id="PF00379">
    <property type="entry name" value="Chitin_bind_4"/>
    <property type="match status" value="1"/>
</dbReference>
<dbReference type="InterPro" id="IPR000618">
    <property type="entry name" value="Insect_cuticle"/>
</dbReference>
<reference evidence="5" key="2">
    <citation type="journal article" date="2014" name="BMC Genomics">
        <title>A genomic perspective to assessing quality of mass-reared SIT flies used in Mediterranean fruit fly (Ceratitis capitata) eradication in California.</title>
        <authorList>
            <person name="Calla B."/>
            <person name="Hall B."/>
            <person name="Hou S."/>
            <person name="Geib S.M."/>
        </authorList>
    </citation>
    <scope>NUCLEOTIDE SEQUENCE</scope>
</reference>
<dbReference type="EMBL" id="GAMC01021664">
    <property type="protein sequence ID" value="JAB84891.1"/>
    <property type="molecule type" value="mRNA"/>
</dbReference>
<accession>W8AVT3</accession>
<keyword evidence="1 2" id="KW-0193">Cuticle</keyword>
<sequence length="240" mass="25790">MMFKLTIFALVVITANAVEEKSAEYDSYPSYSFNYDVQDAVTGDIKSQSEQREGDVVKGQYSLQEADGYRRTVEYTADAVNGFKATVRREQFGEPIKALTPAISATQIQAKANNEIAPAPAPAQLSAAASPIVLPVPVAPKYEQLTHKSYVTPVVAPAYYRAYAEPTLLHHAPAAHAVIHHAPAAAVHLSPATHYVHAAPAATTLLKTAPAVITHHAIHTNAHPAVVKTSFSAPHVSYVY</sequence>
<dbReference type="PANTHER" id="PTHR12236">
    <property type="entry name" value="STRUCTURAL CONTITUENT OF CUTICLE"/>
    <property type="match status" value="1"/>
</dbReference>
<dbReference type="KEGG" id="ccat:101460733"/>
<dbReference type="GO" id="GO:0042302">
    <property type="term" value="F:structural constituent of cuticle"/>
    <property type="evidence" value="ECO:0007669"/>
    <property type="project" value="UniProtKB-UniRule"/>
</dbReference>
<evidence type="ECO:0000313" key="6">
    <source>
        <dbReference type="Proteomes" id="UP000606786"/>
    </source>
</evidence>
<dbReference type="InterPro" id="IPR051217">
    <property type="entry name" value="Insect_Cuticle_Struc_Prot"/>
</dbReference>
<reference evidence="4" key="3">
    <citation type="submission" date="2020-11" db="EMBL/GenBank/DDBJ databases">
        <authorList>
            <person name="Whitehead M."/>
        </authorList>
    </citation>
    <scope>NUCLEOTIDE SEQUENCE</scope>
    <source>
        <strain evidence="4">EGII</strain>
    </source>
</reference>
<dbReference type="EMBL" id="CAJHJT010000001">
    <property type="protein sequence ID" value="CAD6994866.1"/>
    <property type="molecule type" value="Genomic_DNA"/>
</dbReference>
<dbReference type="Proteomes" id="UP000606786">
    <property type="component" value="Unassembled WGS sequence"/>
</dbReference>